<evidence type="ECO:0000256" key="1">
    <source>
        <dbReference type="SAM" id="Phobius"/>
    </source>
</evidence>
<keyword evidence="1" id="KW-1133">Transmembrane helix</keyword>
<name>A0ABQ5VCM7_9PROT</name>
<evidence type="ECO:0000313" key="2">
    <source>
        <dbReference type="EMBL" id="GLQ24548.1"/>
    </source>
</evidence>
<feature type="transmembrane region" description="Helical" evidence="1">
    <location>
        <begin position="62"/>
        <end position="80"/>
    </location>
</feature>
<accession>A0ABQ5VCM7</accession>
<gene>
    <name evidence="2" type="ORF">GCM10007853_24220</name>
</gene>
<feature type="transmembrane region" description="Helical" evidence="1">
    <location>
        <begin position="101"/>
        <end position="124"/>
    </location>
</feature>
<organism evidence="2 3">
    <name type="scientific">Algimonas ampicilliniresistens</name>
    <dbReference type="NCBI Taxonomy" id="1298735"/>
    <lineage>
        <taxon>Bacteria</taxon>
        <taxon>Pseudomonadati</taxon>
        <taxon>Pseudomonadota</taxon>
        <taxon>Alphaproteobacteria</taxon>
        <taxon>Maricaulales</taxon>
        <taxon>Robiginitomaculaceae</taxon>
        <taxon>Algimonas</taxon>
    </lineage>
</organism>
<evidence type="ECO:0008006" key="4">
    <source>
        <dbReference type="Google" id="ProtNLM"/>
    </source>
</evidence>
<evidence type="ECO:0000313" key="3">
    <source>
        <dbReference type="Proteomes" id="UP001161391"/>
    </source>
</evidence>
<reference evidence="2" key="1">
    <citation type="journal article" date="2014" name="Int. J. Syst. Evol. Microbiol.">
        <title>Complete genome of a new Firmicutes species belonging to the dominant human colonic microbiota ('Ruminococcus bicirculans') reveals two chromosomes and a selective capacity to utilize plant glucans.</title>
        <authorList>
            <consortium name="NISC Comparative Sequencing Program"/>
            <person name="Wegmann U."/>
            <person name="Louis P."/>
            <person name="Goesmann A."/>
            <person name="Henrissat B."/>
            <person name="Duncan S.H."/>
            <person name="Flint H.J."/>
        </authorList>
    </citation>
    <scope>NUCLEOTIDE SEQUENCE</scope>
    <source>
        <strain evidence="2">NBRC 108219</strain>
    </source>
</reference>
<protein>
    <recommendedName>
        <fullName evidence="4">Mercuric transport protein MerT</fullName>
    </recommendedName>
</protein>
<proteinExistence type="predicted"/>
<comment type="caution">
    <text evidence="2">The sequence shown here is derived from an EMBL/GenBank/DDBJ whole genome shotgun (WGS) entry which is preliminary data.</text>
</comment>
<sequence length="128" mass="13651">MTQPMTKKAYLAPTLSLFASTSTLLCCALPALLVTIGAGAVMAGLASNVPGYIWLTEHKVGLFLASGFMLALAAIMRWRSRNAPCPIDPDQAQACQRIRRVSGIMLYGSVVILLIGGFFAFFAADLLL</sequence>
<keyword evidence="1" id="KW-0812">Transmembrane</keyword>
<dbReference type="Proteomes" id="UP001161391">
    <property type="component" value="Unassembled WGS sequence"/>
</dbReference>
<keyword evidence="1" id="KW-0472">Membrane</keyword>
<reference evidence="2" key="2">
    <citation type="submission" date="2023-01" db="EMBL/GenBank/DDBJ databases">
        <title>Draft genome sequence of Algimonas ampicilliniresistens strain NBRC 108219.</title>
        <authorList>
            <person name="Sun Q."/>
            <person name="Mori K."/>
        </authorList>
    </citation>
    <scope>NUCLEOTIDE SEQUENCE</scope>
    <source>
        <strain evidence="2">NBRC 108219</strain>
    </source>
</reference>
<dbReference type="EMBL" id="BSNK01000002">
    <property type="protein sequence ID" value="GLQ24548.1"/>
    <property type="molecule type" value="Genomic_DNA"/>
</dbReference>
<keyword evidence="3" id="KW-1185">Reference proteome</keyword>